<organism evidence="9 10">
    <name type="scientific">Pneumocystis murina (strain B123)</name>
    <name type="common">Mouse pneumocystis pneumonia agent</name>
    <name type="synonym">Pneumocystis carinii f. sp. muris</name>
    <dbReference type="NCBI Taxonomy" id="1069680"/>
    <lineage>
        <taxon>Eukaryota</taxon>
        <taxon>Fungi</taxon>
        <taxon>Dikarya</taxon>
        <taxon>Ascomycota</taxon>
        <taxon>Taphrinomycotina</taxon>
        <taxon>Pneumocystomycetes</taxon>
        <taxon>Pneumocystaceae</taxon>
        <taxon>Pneumocystis</taxon>
    </lineage>
</organism>
<evidence type="ECO:0000256" key="6">
    <source>
        <dbReference type="ARBA" id="ARBA00023328"/>
    </source>
</evidence>
<dbReference type="InterPro" id="IPR008426">
    <property type="entry name" value="CENP-H_C"/>
</dbReference>
<dbReference type="PANTHER" id="PTHR48122:SF1">
    <property type="entry name" value="CENTROMERE PROTEIN H"/>
    <property type="match status" value="1"/>
</dbReference>
<protein>
    <recommendedName>
        <fullName evidence="8">Centromere protein H C-terminal domain-containing protein</fullName>
    </recommendedName>
</protein>
<gene>
    <name evidence="9" type="ORF">PNEG_03335</name>
</gene>
<feature type="domain" description="Centromere protein H C-terminal" evidence="8">
    <location>
        <begin position="42"/>
        <end position="245"/>
    </location>
</feature>
<dbReference type="VEuPathDB" id="FungiDB:PNEG_03335"/>
<comment type="similarity">
    <text evidence="7">Belongs to the CENP-H/MCM16 family.</text>
</comment>
<dbReference type="PANTHER" id="PTHR48122">
    <property type="entry name" value="CENTROMERE PROTEIN H"/>
    <property type="match status" value="1"/>
</dbReference>
<dbReference type="InterPro" id="IPR040034">
    <property type="entry name" value="CENP-H"/>
</dbReference>
<dbReference type="GO" id="GO:0051382">
    <property type="term" value="P:kinetochore assembly"/>
    <property type="evidence" value="ECO:0007669"/>
    <property type="project" value="InterPro"/>
</dbReference>
<accession>M7P2Q2</accession>
<evidence type="ECO:0000256" key="1">
    <source>
        <dbReference type="ARBA" id="ARBA00004123"/>
    </source>
</evidence>
<comment type="subcellular location">
    <subcellularLocation>
        <location evidence="2">Chromosome</location>
        <location evidence="2">Centromere</location>
        <location evidence="2">Kinetochore</location>
    </subcellularLocation>
    <subcellularLocation>
        <location evidence="1">Nucleus</location>
    </subcellularLocation>
</comment>
<keyword evidence="5" id="KW-0539">Nucleus</keyword>
<dbReference type="OMA" id="VEWANDE"/>
<sequence>MNSLKELSSFCELLILNITEDRNQFHRLKLCPSEVFNEKERNVLLLYKKLEELRNKRKMLLFEEEISVDNNILDQELSEKIKEAEFELLIANATNTTKDLIIENFIETNPILQAAYSTQDSTKQDKIIGLCLENCDNIISNLLNLHNILLKNEKKIVPLQKEVLNLFLKNKEKVNKIMEIITNIKDREEKILSVLEKQQKEKLIKEMNDIKNRAIIVKNCLQGIILESGIDWYGNEHWRNIMLKAGEVDDY</sequence>
<evidence type="ECO:0000256" key="5">
    <source>
        <dbReference type="ARBA" id="ARBA00023242"/>
    </source>
</evidence>
<dbReference type="HOGENOM" id="CLU_1078294_0_0_1"/>
<evidence type="ECO:0000313" key="10">
    <source>
        <dbReference type="Proteomes" id="UP000011958"/>
    </source>
</evidence>
<comment type="caution">
    <text evidence="9">The sequence shown here is derived from an EMBL/GenBank/DDBJ whole genome shotgun (WGS) entry which is preliminary data.</text>
</comment>
<evidence type="ECO:0000256" key="2">
    <source>
        <dbReference type="ARBA" id="ARBA00004629"/>
    </source>
</evidence>
<dbReference type="GO" id="GO:0043515">
    <property type="term" value="F:kinetochore binding"/>
    <property type="evidence" value="ECO:0007669"/>
    <property type="project" value="TreeGrafter"/>
</dbReference>
<evidence type="ECO:0000256" key="4">
    <source>
        <dbReference type="ARBA" id="ARBA00022838"/>
    </source>
</evidence>
<keyword evidence="10" id="KW-1185">Reference proteome</keyword>
<dbReference type="Pfam" id="PF05837">
    <property type="entry name" value="CENP-H"/>
    <property type="match status" value="1"/>
</dbReference>
<dbReference type="GO" id="GO:0005634">
    <property type="term" value="C:nucleus"/>
    <property type="evidence" value="ECO:0007669"/>
    <property type="project" value="UniProtKB-SubCell"/>
</dbReference>
<dbReference type="GO" id="GO:0007052">
    <property type="term" value="P:mitotic spindle organization"/>
    <property type="evidence" value="ECO:0007669"/>
    <property type="project" value="TreeGrafter"/>
</dbReference>
<keyword evidence="3" id="KW-0158">Chromosome</keyword>
<dbReference type="AlphaFoldDB" id="M7P2Q2"/>
<keyword evidence="4" id="KW-0995">Kinetochore</keyword>
<dbReference type="Proteomes" id="UP000011958">
    <property type="component" value="Unassembled WGS sequence"/>
</dbReference>
<dbReference type="RefSeq" id="XP_007875413.1">
    <property type="nucleotide sequence ID" value="XM_007877222.1"/>
</dbReference>
<dbReference type="GO" id="GO:0000776">
    <property type="term" value="C:kinetochore"/>
    <property type="evidence" value="ECO:0007669"/>
    <property type="project" value="UniProtKB-KW"/>
</dbReference>
<dbReference type="OrthoDB" id="2274804at2759"/>
<dbReference type="GeneID" id="19897022"/>
<evidence type="ECO:0000259" key="8">
    <source>
        <dbReference type="Pfam" id="PF05837"/>
    </source>
</evidence>
<evidence type="ECO:0000313" key="9">
    <source>
        <dbReference type="EMBL" id="EMR08160.1"/>
    </source>
</evidence>
<keyword evidence="6" id="KW-0137">Centromere</keyword>
<dbReference type="GO" id="GO:0007059">
    <property type="term" value="P:chromosome segregation"/>
    <property type="evidence" value="ECO:0007669"/>
    <property type="project" value="TreeGrafter"/>
</dbReference>
<reference evidence="10" key="1">
    <citation type="journal article" date="2016" name="Nat. Commun.">
        <title>Genome analysis of three Pneumocystis species reveals adaptation mechanisms to life exclusively in mammalian hosts.</title>
        <authorList>
            <person name="Ma L."/>
            <person name="Chen Z."/>
            <person name="Huang D.W."/>
            <person name="Kutty G."/>
            <person name="Ishihara M."/>
            <person name="Wang H."/>
            <person name="Abouelleil A."/>
            <person name="Bishop L."/>
            <person name="Davey E."/>
            <person name="Deng R."/>
            <person name="Deng X."/>
            <person name="Fan L."/>
            <person name="Fantoni G."/>
            <person name="Fitzgerald M."/>
            <person name="Gogineni E."/>
            <person name="Goldberg J.M."/>
            <person name="Handley G."/>
            <person name="Hu X."/>
            <person name="Huber C."/>
            <person name="Jiao X."/>
            <person name="Jones K."/>
            <person name="Levin J.Z."/>
            <person name="Liu Y."/>
            <person name="Macdonald P."/>
            <person name="Melnikov A."/>
            <person name="Raley C."/>
            <person name="Sassi M."/>
            <person name="Sherman B.T."/>
            <person name="Song X."/>
            <person name="Sykes S."/>
            <person name="Tran B."/>
            <person name="Walsh L."/>
            <person name="Xia Y."/>
            <person name="Yang J."/>
            <person name="Young S."/>
            <person name="Zeng Q."/>
            <person name="Zheng X."/>
            <person name="Stephens R."/>
            <person name="Nusbaum C."/>
            <person name="Birren B.W."/>
            <person name="Azadi P."/>
            <person name="Lempicki R.A."/>
            <person name="Cuomo C.A."/>
            <person name="Kovacs J.A."/>
        </authorList>
    </citation>
    <scope>NUCLEOTIDE SEQUENCE [LARGE SCALE GENOMIC DNA]</scope>
    <source>
        <strain evidence="10">B123</strain>
    </source>
</reference>
<evidence type="ECO:0000256" key="3">
    <source>
        <dbReference type="ARBA" id="ARBA00022454"/>
    </source>
</evidence>
<name>M7P2Q2_PNEMU</name>
<dbReference type="EMBL" id="AFWA02000017">
    <property type="protein sequence ID" value="EMR08160.1"/>
    <property type="molecule type" value="Genomic_DNA"/>
</dbReference>
<proteinExistence type="inferred from homology"/>
<evidence type="ECO:0000256" key="7">
    <source>
        <dbReference type="ARBA" id="ARBA00025735"/>
    </source>
</evidence>